<feature type="non-terminal residue" evidence="2">
    <location>
        <position position="1"/>
    </location>
</feature>
<keyword evidence="1" id="KW-0472">Membrane</keyword>
<gene>
    <name evidence="2" type="ORF">OFUS_LOCUS15024</name>
</gene>
<evidence type="ECO:0000256" key="1">
    <source>
        <dbReference type="SAM" id="Phobius"/>
    </source>
</evidence>
<organism evidence="2 3">
    <name type="scientific">Owenia fusiformis</name>
    <name type="common">Polychaete worm</name>
    <dbReference type="NCBI Taxonomy" id="6347"/>
    <lineage>
        <taxon>Eukaryota</taxon>
        <taxon>Metazoa</taxon>
        <taxon>Spiralia</taxon>
        <taxon>Lophotrochozoa</taxon>
        <taxon>Annelida</taxon>
        <taxon>Polychaeta</taxon>
        <taxon>Sedentaria</taxon>
        <taxon>Canalipalpata</taxon>
        <taxon>Sabellida</taxon>
        <taxon>Oweniida</taxon>
        <taxon>Oweniidae</taxon>
        <taxon>Owenia</taxon>
    </lineage>
</organism>
<dbReference type="EMBL" id="CAIIXF020000007">
    <property type="protein sequence ID" value="CAH1789714.1"/>
    <property type="molecule type" value="Genomic_DNA"/>
</dbReference>
<name>A0A8S4PAT1_OWEFU</name>
<sequence length="100" mass="11113">DIRVQRHSVICICESYSKMSQQLIAIMLVLVLVGCPNMGVDASICMPCLTKAMTCGYILKEPKRGNCFIEHDKCKENACKEDKIKKNADCCPKENNSVNG</sequence>
<dbReference type="AlphaFoldDB" id="A0A8S4PAT1"/>
<evidence type="ECO:0000313" key="3">
    <source>
        <dbReference type="Proteomes" id="UP000749559"/>
    </source>
</evidence>
<keyword evidence="3" id="KW-1185">Reference proteome</keyword>
<keyword evidence="1" id="KW-1133">Transmembrane helix</keyword>
<proteinExistence type="predicted"/>
<keyword evidence="1" id="KW-0812">Transmembrane</keyword>
<evidence type="ECO:0000313" key="2">
    <source>
        <dbReference type="EMBL" id="CAH1789714.1"/>
    </source>
</evidence>
<feature type="transmembrane region" description="Helical" evidence="1">
    <location>
        <begin position="23"/>
        <end position="40"/>
    </location>
</feature>
<dbReference type="Proteomes" id="UP000749559">
    <property type="component" value="Unassembled WGS sequence"/>
</dbReference>
<accession>A0A8S4PAT1</accession>
<protein>
    <submittedName>
        <fullName evidence="2">Uncharacterized protein</fullName>
    </submittedName>
</protein>
<reference evidence="2" key="1">
    <citation type="submission" date="2022-03" db="EMBL/GenBank/DDBJ databases">
        <authorList>
            <person name="Martin C."/>
        </authorList>
    </citation>
    <scope>NUCLEOTIDE SEQUENCE</scope>
</reference>
<comment type="caution">
    <text evidence="2">The sequence shown here is derived from an EMBL/GenBank/DDBJ whole genome shotgun (WGS) entry which is preliminary data.</text>
</comment>